<organism evidence="1 2">
    <name type="scientific">Amycolatopsis sulphurea</name>
    <dbReference type="NCBI Taxonomy" id="76022"/>
    <lineage>
        <taxon>Bacteria</taxon>
        <taxon>Bacillati</taxon>
        <taxon>Actinomycetota</taxon>
        <taxon>Actinomycetes</taxon>
        <taxon>Pseudonocardiales</taxon>
        <taxon>Pseudonocardiaceae</taxon>
        <taxon>Amycolatopsis</taxon>
    </lineage>
</organism>
<dbReference type="AlphaFoldDB" id="A0A2A9F7D9"/>
<dbReference type="EMBL" id="PDJK01000002">
    <property type="protein sequence ID" value="PFG47088.1"/>
    <property type="molecule type" value="Genomic_DNA"/>
</dbReference>
<comment type="caution">
    <text evidence="1">The sequence shown here is derived from an EMBL/GenBank/DDBJ whole genome shotgun (WGS) entry which is preliminary data.</text>
</comment>
<gene>
    <name evidence="1" type="ORF">ATK36_2107</name>
</gene>
<evidence type="ECO:0000313" key="1">
    <source>
        <dbReference type="EMBL" id="PFG47088.1"/>
    </source>
</evidence>
<name>A0A2A9F7D9_9PSEU</name>
<protein>
    <submittedName>
        <fullName evidence="1">Uncharacterized protein</fullName>
    </submittedName>
</protein>
<sequence>MPVDPEYQVKRFGAIFSSMHSDFREVVDKYTAAIDHISDWAFLLSPVLLLIKEGMDSIKEGLDKLAKLIDYALRHQLPVVSLIFQAFRWVHEVQRPLNGVYAHQDPGIPQGPAYHNEEIATWEGAAKTVYDGKVTAQVNAVDAMATKADAISQWLMEIAHTNVEYMSGLATMVGDFLKAITEAAIDAATVIGIPFSVSSLSDAISALVSNGIELLVQVANRFMKTLERIRDTNSWMNDKALPAACWPQAVHPAGA</sequence>
<dbReference type="Proteomes" id="UP000243542">
    <property type="component" value="Unassembled WGS sequence"/>
</dbReference>
<keyword evidence="2" id="KW-1185">Reference proteome</keyword>
<accession>A0A2A9F7D9</accession>
<reference evidence="1 2" key="1">
    <citation type="submission" date="2017-10" db="EMBL/GenBank/DDBJ databases">
        <title>Sequencing the genomes of 1000 actinobacteria strains.</title>
        <authorList>
            <person name="Klenk H.-P."/>
        </authorList>
    </citation>
    <scope>NUCLEOTIDE SEQUENCE [LARGE SCALE GENOMIC DNA]</scope>
    <source>
        <strain evidence="1 2">DSM 46092</strain>
    </source>
</reference>
<proteinExistence type="predicted"/>
<evidence type="ECO:0000313" key="2">
    <source>
        <dbReference type="Proteomes" id="UP000243542"/>
    </source>
</evidence>